<evidence type="ECO:0000256" key="16">
    <source>
        <dbReference type="ARBA" id="ARBA00032853"/>
    </source>
</evidence>
<dbReference type="GO" id="GO:0051073">
    <property type="term" value="F:adenosylcobinamide-GDP ribazoletransferase activity"/>
    <property type="evidence" value="ECO:0007669"/>
    <property type="project" value="UniProtKB-UniRule"/>
</dbReference>
<evidence type="ECO:0000256" key="7">
    <source>
        <dbReference type="ARBA" id="ARBA00022475"/>
    </source>
</evidence>
<dbReference type="GO" id="GO:0009236">
    <property type="term" value="P:cobalamin biosynthetic process"/>
    <property type="evidence" value="ECO:0007669"/>
    <property type="project" value="UniProtKB-UniRule"/>
</dbReference>
<keyword evidence="21" id="KW-1185">Reference proteome</keyword>
<keyword evidence="11 19" id="KW-0460">Magnesium</keyword>
<evidence type="ECO:0000256" key="2">
    <source>
        <dbReference type="ARBA" id="ARBA00004651"/>
    </source>
</evidence>
<comment type="subcellular location">
    <subcellularLocation>
        <location evidence="2 19">Cell membrane</location>
        <topology evidence="2 19">Multi-pass membrane protein</topology>
    </subcellularLocation>
</comment>
<comment type="caution">
    <text evidence="20">The sequence shown here is derived from an EMBL/GenBank/DDBJ whole genome shotgun (WGS) entry which is preliminary data.</text>
</comment>
<comment type="pathway">
    <text evidence="3 19">Cofactor biosynthesis; adenosylcobalamin biosynthesis; adenosylcobalamin from cob(II)yrinate a,c-diamide: step 7/7.</text>
</comment>
<comment type="similarity">
    <text evidence="4 19">Belongs to the CobS family.</text>
</comment>
<dbReference type="PANTHER" id="PTHR34148:SF1">
    <property type="entry name" value="ADENOSYLCOBINAMIDE-GDP RIBAZOLETRANSFERASE"/>
    <property type="match status" value="1"/>
</dbReference>
<comment type="function">
    <text evidence="14 19">Joins adenosylcobinamide-GDP and alpha-ribazole to generate adenosylcobalamin (Ado-cobalamin). Also synthesizes adenosylcobalamin 5'-phosphate from adenosylcobinamide-GDP and alpha-ribazole 5'-phosphate.</text>
</comment>
<evidence type="ECO:0000256" key="11">
    <source>
        <dbReference type="ARBA" id="ARBA00022842"/>
    </source>
</evidence>
<reference evidence="20 21" key="1">
    <citation type="journal article" date="2006" name="Int. J. Syst. Evol. Microbiol.">
        <title>Dyella yeojuensis sp. nov., isolated from greenhouse soil in Korea.</title>
        <authorList>
            <person name="Kim B.Y."/>
            <person name="Weon H.Y."/>
            <person name="Lee K.H."/>
            <person name="Seok S.J."/>
            <person name="Kwon S.W."/>
            <person name="Go S.J."/>
            <person name="Stackebrandt E."/>
        </authorList>
    </citation>
    <scope>NUCLEOTIDE SEQUENCE [LARGE SCALE GENOMIC DNA]</scope>
    <source>
        <strain evidence="20 21">DSM 17673</strain>
    </source>
</reference>
<dbReference type="Pfam" id="PF02654">
    <property type="entry name" value="CobS"/>
    <property type="match status" value="1"/>
</dbReference>
<comment type="catalytic activity">
    <reaction evidence="18 19">
        <text>alpha-ribazole 5'-phosphate + adenosylcob(III)inamide-GDP = adenosylcob(III)alamin 5'-phosphate + GMP + H(+)</text>
        <dbReference type="Rhea" id="RHEA:23560"/>
        <dbReference type="ChEBI" id="CHEBI:15378"/>
        <dbReference type="ChEBI" id="CHEBI:57918"/>
        <dbReference type="ChEBI" id="CHEBI:58115"/>
        <dbReference type="ChEBI" id="CHEBI:60487"/>
        <dbReference type="ChEBI" id="CHEBI:60493"/>
        <dbReference type="EC" id="2.7.8.26"/>
    </reaction>
</comment>
<evidence type="ECO:0000256" key="13">
    <source>
        <dbReference type="ARBA" id="ARBA00023136"/>
    </source>
</evidence>
<evidence type="ECO:0000256" key="10">
    <source>
        <dbReference type="ARBA" id="ARBA00022692"/>
    </source>
</evidence>
<dbReference type="NCBIfam" id="TIGR00317">
    <property type="entry name" value="cobS"/>
    <property type="match status" value="1"/>
</dbReference>
<feature type="transmembrane region" description="Helical" evidence="19">
    <location>
        <begin position="176"/>
        <end position="205"/>
    </location>
</feature>
<dbReference type="GO" id="GO:0008818">
    <property type="term" value="F:cobalamin 5'-phosphate synthase activity"/>
    <property type="evidence" value="ECO:0007669"/>
    <property type="project" value="UniProtKB-UniRule"/>
</dbReference>
<keyword evidence="7 19" id="KW-1003">Cell membrane</keyword>
<dbReference type="Proteomes" id="UP000518878">
    <property type="component" value="Unassembled WGS sequence"/>
</dbReference>
<keyword evidence="13 19" id="KW-0472">Membrane</keyword>
<evidence type="ECO:0000256" key="4">
    <source>
        <dbReference type="ARBA" id="ARBA00010561"/>
    </source>
</evidence>
<keyword evidence="10 19" id="KW-0812">Transmembrane</keyword>
<dbReference type="UniPathway" id="UPA00148">
    <property type="reaction ID" value="UER00238"/>
</dbReference>
<evidence type="ECO:0000256" key="9">
    <source>
        <dbReference type="ARBA" id="ARBA00022679"/>
    </source>
</evidence>
<dbReference type="AlphaFoldDB" id="A0A7X5TSM0"/>
<gene>
    <name evidence="19" type="primary">cobS</name>
    <name evidence="20" type="ORF">HBF32_18155</name>
</gene>
<evidence type="ECO:0000256" key="6">
    <source>
        <dbReference type="ARBA" id="ARBA00015850"/>
    </source>
</evidence>
<comment type="catalytic activity">
    <reaction evidence="17 19">
        <text>alpha-ribazole + adenosylcob(III)inamide-GDP = adenosylcob(III)alamin + GMP + H(+)</text>
        <dbReference type="Rhea" id="RHEA:16049"/>
        <dbReference type="ChEBI" id="CHEBI:10329"/>
        <dbReference type="ChEBI" id="CHEBI:15378"/>
        <dbReference type="ChEBI" id="CHEBI:18408"/>
        <dbReference type="ChEBI" id="CHEBI:58115"/>
        <dbReference type="ChEBI" id="CHEBI:60487"/>
        <dbReference type="EC" id="2.7.8.26"/>
    </reaction>
</comment>
<dbReference type="EMBL" id="JAAQTL010000003">
    <property type="protein sequence ID" value="NID17402.1"/>
    <property type="molecule type" value="Genomic_DNA"/>
</dbReference>
<evidence type="ECO:0000256" key="3">
    <source>
        <dbReference type="ARBA" id="ARBA00004663"/>
    </source>
</evidence>
<keyword evidence="8 19" id="KW-0169">Cobalamin biosynthesis</keyword>
<evidence type="ECO:0000256" key="19">
    <source>
        <dbReference type="HAMAP-Rule" id="MF_00719"/>
    </source>
</evidence>
<name>A0A7X5TSM0_9GAMM</name>
<evidence type="ECO:0000256" key="8">
    <source>
        <dbReference type="ARBA" id="ARBA00022573"/>
    </source>
</evidence>
<evidence type="ECO:0000256" key="18">
    <source>
        <dbReference type="ARBA" id="ARBA00049504"/>
    </source>
</evidence>
<evidence type="ECO:0000256" key="17">
    <source>
        <dbReference type="ARBA" id="ARBA00048623"/>
    </source>
</evidence>
<dbReference type="GO" id="GO:0005886">
    <property type="term" value="C:plasma membrane"/>
    <property type="evidence" value="ECO:0007669"/>
    <property type="project" value="UniProtKB-SubCell"/>
</dbReference>
<dbReference type="PANTHER" id="PTHR34148">
    <property type="entry name" value="ADENOSYLCOBINAMIDE-GDP RIBAZOLETRANSFERASE"/>
    <property type="match status" value="1"/>
</dbReference>
<protein>
    <recommendedName>
        <fullName evidence="6 19">Adenosylcobinamide-GDP ribazoletransferase</fullName>
        <ecNumber evidence="5 19">2.7.8.26</ecNumber>
    </recommendedName>
    <alternativeName>
        <fullName evidence="16 19">Cobalamin synthase</fullName>
    </alternativeName>
    <alternativeName>
        <fullName evidence="15 19">Cobalamin-5'-phosphate synthase</fullName>
    </alternativeName>
</protein>
<evidence type="ECO:0000313" key="21">
    <source>
        <dbReference type="Proteomes" id="UP000518878"/>
    </source>
</evidence>
<feature type="transmembrane region" description="Helical" evidence="19">
    <location>
        <begin position="134"/>
        <end position="156"/>
    </location>
</feature>
<keyword evidence="9 19" id="KW-0808">Transferase</keyword>
<evidence type="ECO:0000313" key="20">
    <source>
        <dbReference type="EMBL" id="NID17402.1"/>
    </source>
</evidence>
<feature type="transmembrane region" description="Helical" evidence="19">
    <location>
        <begin position="58"/>
        <end position="78"/>
    </location>
</feature>
<evidence type="ECO:0000256" key="14">
    <source>
        <dbReference type="ARBA" id="ARBA00025228"/>
    </source>
</evidence>
<accession>A0A7X5TSM0</accession>
<evidence type="ECO:0000256" key="5">
    <source>
        <dbReference type="ARBA" id="ARBA00013200"/>
    </source>
</evidence>
<feature type="transmembrane region" description="Helical" evidence="19">
    <location>
        <begin position="108"/>
        <end position="127"/>
    </location>
</feature>
<comment type="cofactor">
    <cofactor evidence="1 19">
        <name>Mg(2+)</name>
        <dbReference type="ChEBI" id="CHEBI:18420"/>
    </cofactor>
</comment>
<evidence type="ECO:0000256" key="15">
    <source>
        <dbReference type="ARBA" id="ARBA00032605"/>
    </source>
</evidence>
<sequence>MMRGLATALGFLTRLPVPRVAVLPGTQAASLKWYPLVGLVLGVLLACAMGWLLRVFPVLPAAAIVLVVWVALTGALHLDGLGDSADAWIGGMGSRDRTLAIMKDPRSGPAGIVALVLLLLLKFAALATLADPWLLLLPPLLGRAAIVAWFLTTPYVRTGGLGDPLRGAPASGCRVALAASTGLALCFGMTGLIALAAAFVAGWLWRRAVIHRLGGFTGDTAGALVELVEAVTVVVLVVTL</sequence>
<evidence type="ECO:0000256" key="12">
    <source>
        <dbReference type="ARBA" id="ARBA00022989"/>
    </source>
</evidence>
<organism evidence="20 21">
    <name type="scientific">Luteibacter yeojuensis</name>
    <dbReference type="NCBI Taxonomy" id="345309"/>
    <lineage>
        <taxon>Bacteria</taxon>
        <taxon>Pseudomonadati</taxon>
        <taxon>Pseudomonadota</taxon>
        <taxon>Gammaproteobacteria</taxon>
        <taxon>Lysobacterales</taxon>
        <taxon>Rhodanobacteraceae</taxon>
        <taxon>Luteibacter</taxon>
    </lineage>
</organism>
<proteinExistence type="inferred from homology"/>
<feature type="transmembrane region" description="Helical" evidence="19">
    <location>
        <begin position="31"/>
        <end position="53"/>
    </location>
</feature>
<evidence type="ECO:0000256" key="1">
    <source>
        <dbReference type="ARBA" id="ARBA00001946"/>
    </source>
</evidence>
<dbReference type="NCBIfam" id="NF001278">
    <property type="entry name" value="PRK00235.1-5"/>
    <property type="match status" value="1"/>
</dbReference>
<dbReference type="HAMAP" id="MF_00719">
    <property type="entry name" value="CobS"/>
    <property type="match status" value="1"/>
</dbReference>
<dbReference type="RefSeq" id="WP_166701302.1">
    <property type="nucleotide sequence ID" value="NZ_JAAQTL010000003.1"/>
</dbReference>
<keyword evidence="12 19" id="KW-1133">Transmembrane helix</keyword>
<dbReference type="InterPro" id="IPR003805">
    <property type="entry name" value="CobS"/>
</dbReference>
<dbReference type="EC" id="2.7.8.26" evidence="5 19"/>